<protein>
    <recommendedName>
        <fullName evidence="5">MYND-type domain-containing protein</fullName>
    </recommendedName>
</protein>
<dbReference type="Gene3D" id="6.10.140.2220">
    <property type="match status" value="1"/>
</dbReference>
<accession>A0ABR3JDE4</accession>
<evidence type="ECO:0000256" key="4">
    <source>
        <dbReference type="PROSITE-ProRule" id="PRU00134"/>
    </source>
</evidence>
<sequence>MASTSVDVQKPGSTISLVYNQARQLMDAEESKNPSALSTLDFSEKPLCFYCDAACVDKETGVFKPLLCGGCRAIIYCSRECQTASWKKDQSIPHRVLCPKLKADMALQPQVKTHLTQFPWGRVEKDGSFAENVIRARYGVYGPGAAYGYWSVSCGGNPLDAGHGLILGDPCANVIAQRAKGYAHGAVLLEESWPSHQVSWKLQEKAHIPGLFPDDEVPPPAASATVQGWSSWYQWRGLPMASLAALLMHYPLTVYHLLTNVLRVANTQVAKDRQKICVHYLGAEVELNFLPLFSELALLIPNADIELVFVGKTTRDVVLRAGREFPGSLATRKVATSENWGRTILESSVEDWPDAVVACNAGLASYHSWLEPIGLCQVLKIPFAVTDYVEQSLRTAAEGWIPAAIEPAIKTIQHYWMKAEVDSSKVGPPQRNPIAMNPFSKPGQRVNDSFRMPSMVNGFSMAVFAET</sequence>
<dbReference type="EMBL" id="JASNQZ010000008">
    <property type="protein sequence ID" value="KAL0953291.1"/>
    <property type="molecule type" value="Genomic_DNA"/>
</dbReference>
<proteinExistence type="predicted"/>
<dbReference type="Pfam" id="PF20179">
    <property type="entry name" value="MSS51_C"/>
    <property type="match status" value="1"/>
</dbReference>
<dbReference type="InterPro" id="IPR002893">
    <property type="entry name" value="Znf_MYND"/>
</dbReference>
<evidence type="ECO:0000313" key="6">
    <source>
        <dbReference type="EMBL" id="KAL0953291.1"/>
    </source>
</evidence>
<dbReference type="PANTHER" id="PTHR47570:SF2">
    <property type="entry name" value="MYND-TYPE DOMAIN-CONTAINING PROTEIN"/>
    <property type="match status" value="1"/>
</dbReference>
<evidence type="ECO:0000259" key="5">
    <source>
        <dbReference type="PROSITE" id="PS50865"/>
    </source>
</evidence>
<keyword evidence="1" id="KW-0479">Metal-binding</keyword>
<evidence type="ECO:0000313" key="7">
    <source>
        <dbReference type="Proteomes" id="UP001556367"/>
    </source>
</evidence>
<dbReference type="PANTHER" id="PTHR47570">
    <property type="entry name" value="ZINC ION BINDING PROTEIN"/>
    <property type="match status" value="1"/>
</dbReference>
<feature type="domain" description="MYND-type" evidence="5">
    <location>
        <begin position="48"/>
        <end position="98"/>
    </location>
</feature>
<evidence type="ECO:0000256" key="2">
    <source>
        <dbReference type="ARBA" id="ARBA00022771"/>
    </source>
</evidence>
<dbReference type="Proteomes" id="UP001556367">
    <property type="component" value="Unassembled WGS sequence"/>
</dbReference>
<evidence type="ECO:0000256" key="1">
    <source>
        <dbReference type="ARBA" id="ARBA00022723"/>
    </source>
</evidence>
<keyword evidence="3" id="KW-0862">Zinc</keyword>
<dbReference type="InterPro" id="IPR046824">
    <property type="entry name" value="Mss51-like_C"/>
</dbReference>
<organism evidence="6 7">
    <name type="scientific">Hohenbuehelia grisea</name>
    <dbReference type="NCBI Taxonomy" id="104357"/>
    <lineage>
        <taxon>Eukaryota</taxon>
        <taxon>Fungi</taxon>
        <taxon>Dikarya</taxon>
        <taxon>Basidiomycota</taxon>
        <taxon>Agaricomycotina</taxon>
        <taxon>Agaricomycetes</taxon>
        <taxon>Agaricomycetidae</taxon>
        <taxon>Agaricales</taxon>
        <taxon>Pleurotineae</taxon>
        <taxon>Pleurotaceae</taxon>
        <taxon>Hohenbuehelia</taxon>
    </lineage>
</organism>
<gene>
    <name evidence="6" type="ORF">HGRIS_004540</name>
</gene>
<name>A0ABR3JDE4_9AGAR</name>
<comment type="caution">
    <text evidence="6">The sequence shown here is derived from an EMBL/GenBank/DDBJ whole genome shotgun (WGS) entry which is preliminary data.</text>
</comment>
<dbReference type="Pfam" id="PF01753">
    <property type="entry name" value="zf-MYND"/>
    <property type="match status" value="1"/>
</dbReference>
<keyword evidence="7" id="KW-1185">Reference proteome</keyword>
<dbReference type="SUPFAM" id="SSF144232">
    <property type="entry name" value="HIT/MYND zinc finger-like"/>
    <property type="match status" value="1"/>
</dbReference>
<reference evidence="7" key="1">
    <citation type="submission" date="2024-06" db="EMBL/GenBank/DDBJ databases">
        <title>Multi-omics analyses provide insights into the biosynthesis of the anticancer antibiotic pleurotin in Hohenbuehelia grisea.</title>
        <authorList>
            <person name="Weaver J.A."/>
            <person name="Alberti F."/>
        </authorList>
    </citation>
    <scope>NUCLEOTIDE SEQUENCE [LARGE SCALE GENOMIC DNA]</scope>
    <source>
        <strain evidence="7">T-177</strain>
    </source>
</reference>
<keyword evidence="2 4" id="KW-0863">Zinc-finger</keyword>
<evidence type="ECO:0000256" key="3">
    <source>
        <dbReference type="ARBA" id="ARBA00022833"/>
    </source>
</evidence>
<dbReference type="PROSITE" id="PS50865">
    <property type="entry name" value="ZF_MYND_2"/>
    <property type="match status" value="1"/>
</dbReference>